<name>A0A4R0RFV5_9APHY</name>
<feature type="compositionally biased region" description="Low complexity" evidence="5">
    <location>
        <begin position="1"/>
        <end position="17"/>
    </location>
</feature>
<dbReference type="PROSITE" id="PS50865">
    <property type="entry name" value="ZF_MYND_2"/>
    <property type="match status" value="2"/>
</dbReference>
<feature type="domain" description="MYND-type" evidence="6">
    <location>
        <begin position="845"/>
        <end position="884"/>
    </location>
</feature>
<keyword evidence="3" id="KW-0862">Zinc</keyword>
<dbReference type="InterPro" id="IPR002893">
    <property type="entry name" value="Znf_MYND"/>
</dbReference>
<comment type="caution">
    <text evidence="7">The sequence shown here is derived from an EMBL/GenBank/DDBJ whole genome shotgun (WGS) entry which is preliminary data.</text>
</comment>
<feature type="region of interest" description="Disordered" evidence="5">
    <location>
        <begin position="1"/>
        <end position="30"/>
    </location>
</feature>
<dbReference type="AlphaFoldDB" id="A0A4R0RFV5"/>
<reference evidence="7 8" key="1">
    <citation type="submission" date="2018-11" db="EMBL/GenBank/DDBJ databases">
        <title>Genome assembly of Steccherinum ochraceum LE-BIN_3174, the white-rot fungus of the Steccherinaceae family (The Residual Polyporoid clade, Polyporales, Basidiomycota).</title>
        <authorList>
            <person name="Fedorova T.V."/>
            <person name="Glazunova O.A."/>
            <person name="Landesman E.O."/>
            <person name="Moiseenko K.V."/>
            <person name="Psurtseva N.V."/>
            <person name="Savinova O.S."/>
            <person name="Shakhova N.V."/>
            <person name="Tyazhelova T.V."/>
            <person name="Vasina D.V."/>
        </authorList>
    </citation>
    <scope>NUCLEOTIDE SEQUENCE [LARGE SCALE GENOMIC DNA]</scope>
    <source>
        <strain evidence="7 8">LE-BIN_3174</strain>
    </source>
</reference>
<keyword evidence="1" id="KW-0479">Metal-binding</keyword>
<feature type="domain" description="MYND-type" evidence="6">
    <location>
        <begin position="340"/>
        <end position="380"/>
    </location>
</feature>
<dbReference type="GO" id="GO:0008270">
    <property type="term" value="F:zinc ion binding"/>
    <property type="evidence" value="ECO:0007669"/>
    <property type="project" value="UniProtKB-KW"/>
</dbReference>
<dbReference type="EMBL" id="RWJN01000487">
    <property type="protein sequence ID" value="TCD61254.1"/>
    <property type="molecule type" value="Genomic_DNA"/>
</dbReference>
<organism evidence="7 8">
    <name type="scientific">Steccherinum ochraceum</name>
    <dbReference type="NCBI Taxonomy" id="92696"/>
    <lineage>
        <taxon>Eukaryota</taxon>
        <taxon>Fungi</taxon>
        <taxon>Dikarya</taxon>
        <taxon>Basidiomycota</taxon>
        <taxon>Agaricomycotina</taxon>
        <taxon>Agaricomycetes</taxon>
        <taxon>Polyporales</taxon>
        <taxon>Steccherinaceae</taxon>
        <taxon>Steccherinum</taxon>
    </lineage>
</organism>
<evidence type="ECO:0000256" key="5">
    <source>
        <dbReference type="SAM" id="MobiDB-lite"/>
    </source>
</evidence>
<accession>A0A4R0RFV5</accession>
<dbReference type="PROSITE" id="PS01360">
    <property type="entry name" value="ZF_MYND_1"/>
    <property type="match status" value="1"/>
</dbReference>
<dbReference type="SUPFAM" id="SSF144232">
    <property type="entry name" value="HIT/MYND zinc finger-like"/>
    <property type="match status" value="2"/>
</dbReference>
<evidence type="ECO:0000313" key="8">
    <source>
        <dbReference type="Proteomes" id="UP000292702"/>
    </source>
</evidence>
<dbReference type="OrthoDB" id="432970at2759"/>
<evidence type="ECO:0000256" key="2">
    <source>
        <dbReference type="ARBA" id="ARBA00022771"/>
    </source>
</evidence>
<proteinExistence type="predicted"/>
<dbReference type="PANTHER" id="PTHR28069">
    <property type="entry name" value="GH20023P"/>
    <property type="match status" value="1"/>
</dbReference>
<sequence length="1089" mass="125682">MAPDTTTSTSISGISGTHESTDHPPRYAPALPLDGDVELPALKHVLEDVALLEERLDAGLGIPPPGERTDSLFVDTEDAPGAVQEYCGWHEMYPSLFDFSITVMIADVPPKLLSYLIWVHRLLLAAYVEAPLEDLKRYWVVLQDEATELDMLDQMFAIRERLIEILRLADSDGGRIEEILHSELERQVDTLDKKWHLERQVYEGQRQPWKDYPEVYASYAEARVLTNRFDPTTKKMLELIKDVYKEATAVSERSIWFSYTIPIHLAQTLKRLGMEPAKQREYTDIAVRYLRLHRDLRPRLAKFLERPNEPPHPVSVALGKSWFKDRPFTDKEIEKSYRRCNRCGDQGPEVKLSWCTQCKQVYYCSKACQQAHWPEHKVYCRGIATYSAEANERGELQSSKIMAEFRQWNTNYGHYANHEALLCSMKMQEDVNRGRTHVVVRILEHLPHSQGPRFRVDKWGTFAFDDVLPDLSFLLRKSEQELRALRARIFDAVDQVAHAENPPAPLMFVDGIVAESMSTTVCARIFSETMRTGLKGHRPVKMLLPEGVSPSSSAASTTFEEAQTELTRLCKRKAAGLGPDPWYPTPGMQLLAKRLPPEYTDLRQFWDWLFTFPDFFSFCMRGPLCHISDESFPQVIWYLEIALRALSTTPVEVLKQYHMLERHCADNRDEIERVRGRLVSLYVRPVVGRYNDAITEVELQIEAHKTYLKEKGMPEVDMPWEDKSDLCRDYATSRMMTNVLDVETKKLLEIIIAHEDAHYQSRLSVILRIHLALVLQHLGVELDKAAALTEWCANFLRSRRSLQSWVSPLFKREAESAHPVLLALGENWLNEKDTDRERRHQGRICYGCGLSELWTILSQCDCKQALYCSERCQRDHWRQHRYLCKHMMQIQQQSSSLSRADRRVVKDFLKWNKIEDPRSRDAFIQALGLNQHACRSRLLVAIRTLDYVPDAEALRDRFTVAELGVYRVEDAIEGMMMYLRMSEEGVRELLLSSESIIGGVEPKEDKQYRRCTCVHPVVHVTKVRNVDVPGAAGFFCRYTTLGVIEDVTWDRSWRKRVNADGVEPTLPALPGNPRDMSFNFKGTCSRLDL</sequence>
<evidence type="ECO:0000259" key="6">
    <source>
        <dbReference type="PROSITE" id="PS50865"/>
    </source>
</evidence>
<keyword evidence="2 4" id="KW-0863">Zinc-finger</keyword>
<dbReference type="STRING" id="92696.A0A4R0RFV5"/>
<dbReference type="Pfam" id="PF01753">
    <property type="entry name" value="zf-MYND"/>
    <property type="match status" value="2"/>
</dbReference>
<evidence type="ECO:0000313" key="7">
    <source>
        <dbReference type="EMBL" id="TCD61254.1"/>
    </source>
</evidence>
<protein>
    <recommendedName>
        <fullName evidence="6">MYND-type domain-containing protein</fullName>
    </recommendedName>
</protein>
<evidence type="ECO:0000256" key="1">
    <source>
        <dbReference type="ARBA" id="ARBA00022723"/>
    </source>
</evidence>
<dbReference type="Proteomes" id="UP000292702">
    <property type="component" value="Unassembled WGS sequence"/>
</dbReference>
<gene>
    <name evidence="7" type="ORF">EIP91_008703</name>
</gene>
<evidence type="ECO:0000256" key="3">
    <source>
        <dbReference type="ARBA" id="ARBA00022833"/>
    </source>
</evidence>
<dbReference type="PANTHER" id="PTHR28069:SF1">
    <property type="entry name" value="PROTEIN MSS51, MITOCHONDRIAL"/>
    <property type="match status" value="1"/>
</dbReference>
<evidence type="ECO:0000256" key="4">
    <source>
        <dbReference type="PROSITE-ProRule" id="PRU00134"/>
    </source>
</evidence>
<dbReference type="Gene3D" id="6.10.140.2220">
    <property type="match status" value="2"/>
</dbReference>
<keyword evidence="8" id="KW-1185">Reference proteome</keyword>